<evidence type="ECO:0000259" key="2">
    <source>
        <dbReference type="Pfam" id="PF05022"/>
    </source>
</evidence>
<proteinExistence type="predicted"/>
<protein>
    <recommendedName>
        <fullName evidence="2">Srp40 C-terminal domain-containing protein</fullName>
    </recommendedName>
</protein>
<sequence length="511" mass="57312">MVAEASRETTTTTVTSFAPRQVVLLNRSMKQKGSPEAVENGAEVKARKSEKKRRKELHKMGPLLRSIAAFLDKKGLSATLSSLLSEASIEVDNWKTDSFNLEDMFSEFSIASKHLGTAITDDSKKQDSIKDETPREDNDEKDHERNRKGVVGEGRVTETKSSMSEEIHKPDLSNRSCDVEEVDTESKEEKKKKKKKKTSEPLGNEIERTAADTGDLQEDRLSDRSEKSKAKKKKHKSMDLEKVEQEPNREMLSSNRQNLDSELPKSTSNGIDLDATLKSKDKKRRKQKTESDAGTKKSDENGFDVKDKEHKKRKRSESEEQDSLSDSHFGIKDKPVNKTDEFDDMKAIKKLVPGSQSQLSNGNGNPSKKRKAEKGDEDRENSDDANIDNTPALQGEKKKPTVDCGVVKNGTAGLTPKALKKEDSAEPRTAKAFQRVKIDEVEFVDERLQDNSYWAKGGADAGYGAKAQEVLGQVRGRDFRHEKTKKKRGSYRGGQIDLQSHSIKFNYSDDE</sequence>
<name>A0AAV7DT91_ARIFI</name>
<dbReference type="PANTHER" id="PTHR23216">
    <property type="entry name" value="NUCLEOLAR AND COILED-BODY PHOSPHOPROTEIN 1"/>
    <property type="match status" value="1"/>
</dbReference>
<evidence type="ECO:0000313" key="3">
    <source>
        <dbReference type="EMBL" id="KAG9439416.1"/>
    </source>
</evidence>
<dbReference type="InterPro" id="IPR007718">
    <property type="entry name" value="Srp40_C"/>
</dbReference>
<feature type="region of interest" description="Disordered" evidence="1">
    <location>
        <begin position="119"/>
        <end position="428"/>
    </location>
</feature>
<dbReference type="EMBL" id="JAINDJ010000008">
    <property type="protein sequence ID" value="KAG9439416.1"/>
    <property type="molecule type" value="Genomic_DNA"/>
</dbReference>
<feature type="compositionally biased region" description="Basic and acidic residues" evidence="1">
    <location>
        <begin position="329"/>
        <end position="347"/>
    </location>
</feature>
<feature type="compositionally biased region" description="Basic and acidic residues" evidence="1">
    <location>
        <begin position="121"/>
        <end position="147"/>
    </location>
</feature>
<evidence type="ECO:0000256" key="1">
    <source>
        <dbReference type="SAM" id="MobiDB-lite"/>
    </source>
</evidence>
<dbReference type="PROSITE" id="PS50896">
    <property type="entry name" value="LISH"/>
    <property type="match status" value="1"/>
</dbReference>
<dbReference type="Pfam" id="PF05022">
    <property type="entry name" value="SRP40_C"/>
    <property type="match status" value="1"/>
</dbReference>
<feature type="domain" description="Srp40 C-terminal" evidence="2">
    <location>
        <begin position="433"/>
        <end position="505"/>
    </location>
</feature>
<feature type="compositionally biased region" description="Polar residues" evidence="1">
    <location>
        <begin position="354"/>
        <end position="366"/>
    </location>
</feature>
<feature type="compositionally biased region" description="Basic and acidic residues" evidence="1">
    <location>
        <begin position="419"/>
        <end position="428"/>
    </location>
</feature>
<dbReference type="InterPro" id="IPR039191">
    <property type="entry name" value="Nopp140-like"/>
</dbReference>
<dbReference type="GO" id="GO:0005730">
    <property type="term" value="C:nucleolus"/>
    <property type="evidence" value="ECO:0007669"/>
    <property type="project" value="InterPro"/>
</dbReference>
<dbReference type="InterPro" id="IPR006594">
    <property type="entry name" value="LisH"/>
</dbReference>
<dbReference type="PANTHER" id="PTHR23216:SF1">
    <property type="entry name" value="NUCLEOLAR AND COILED-BODY PHOSPHOPROTEIN 1"/>
    <property type="match status" value="1"/>
</dbReference>
<feature type="compositionally biased region" description="Polar residues" evidence="1">
    <location>
        <begin position="251"/>
        <end position="270"/>
    </location>
</feature>
<accession>A0AAV7DT91</accession>
<reference evidence="3 4" key="1">
    <citation type="submission" date="2021-07" db="EMBL/GenBank/DDBJ databases">
        <title>The Aristolochia fimbriata genome: insights into angiosperm evolution, floral development and chemical biosynthesis.</title>
        <authorList>
            <person name="Jiao Y."/>
        </authorList>
    </citation>
    <scope>NUCLEOTIDE SEQUENCE [LARGE SCALE GENOMIC DNA]</scope>
    <source>
        <strain evidence="3">IBCAS-2021</strain>
        <tissue evidence="3">Leaf</tissue>
    </source>
</reference>
<dbReference type="AlphaFoldDB" id="A0AAV7DT91"/>
<feature type="compositionally biased region" description="Basic and acidic residues" evidence="1">
    <location>
        <begin position="288"/>
        <end position="308"/>
    </location>
</feature>
<comment type="caution">
    <text evidence="3">The sequence shown here is derived from an EMBL/GenBank/DDBJ whole genome shotgun (WGS) entry which is preliminary data.</text>
</comment>
<feature type="region of interest" description="Disordered" evidence="1">
    <location>
        <begin position="31"/>
        <end position="56"/>
    </location>
</feature>
<keyword evidence="4" id="KW-1185">Reference proteome</keyword>
<feature type="compositionally biased region" description="Basic and acidic residues" evidence="1">
    <location>
        <begin position="217"/>
        <end position="228"/>
    </location>
</feature>
<evidence type="ECO:0000313" key="4">
    <source>
        <dbReference type="Proteomes" id="UP000825729"/>
    </source>
</evidence>
<dbReference type="Proteomes" id="UP000825729">
    <property type="component" value="Unassembled WGS sequence"/>
</dbReference>
<feature type="compositionally biased region" description="Basic and acidic residues" evidence="1">
    <location>
        <begin position="237"/>
        <end position="249"/>
    </location>
</feature>
<feature type="compositionally biased region" description="Basic and acidic residues" evidence="1">
    <location>
        <begin position="155"/>
        <end position="172"/>
    </location>
</feature>
<gene>
    <name evidence="3" type="ORF">H6P81_019581</name>
</gene>
<organism evidence="3 4">
    <name type="scientific">Aristolochia fimbriata</name>
    <name type="common">White veined hardy Dutchman's pipe vine</name>
    <dbReference type="NCBI Taxonomy" id="158543"/>
    <lineage>
        <taxon>Eukaryota</taxon>
        <taxon>Viridiplantae</taxon>
        <taxon>Streptophyta</taxon>
        <taxon>Embryophyta</taxon>
        <taxon>Tracheophyta</taxon>
        <taxon>Spermatophyta</taxon>
        <taxon>Magnoliopsida</taxon>
        <taxon>Magnoliidae</taxon>
        <taxon>Piperales</taxon>
        <taxon>Aristolochiaceae</taxon>
        <taxon>Aristolochia</taxon>
    </lineage>
</organism>